<proteinExistence type="predicted"/>
<gene>
    <name evidence="9" type="ORF">HannXRQ_Chr02g0056061</name>
</gene>
<evidence type="ECO:0000313" key="10">
    <source>
        <dbReference type="Proteomes" id="UP000215914"/>
    </source>
</evidence>
<evidence type="ECO:0000256" key="7">
    <source>
        <dbReference type="RuleBase" id="RU371123"/>
    </source>
</evidence>
<evidence type="ECO:0000256" key="3">
    <source>
        <dbReference type="ARBA" id="ARBA00022729"/>
    </source>
</evidence>
<dbReference type="InterPro" id="IPR036774">
    <property type="entry name" value="ERV/ALR_sulphydryl_oxid_sf"/>
</dbReference>
<dbReference type="AlphaFoldDB" id="A0A251VJB4"/>
<dbReference type="PANTHER" id="PTHR22897:SF8">
    <property type="entry name" value="SULFHYDRYL OXIDASE"/>
    <property type="match status" value="1"/>
</dbReference>
<name>A0A251VJB4_HELAN</name>
<evidence type="ECO:0000313" key="9">
    <source>
        <dbReference type="EMBL" id="OTG35369.1"/>
    </source>
</evidence>
<feature type="domain" description="ERV/ALR sulfhydryl oxidase" evidence="8">
    <location>
        <begin position="78"/>
        <end position="151"/>
    </location>
</feature>
<dbReference type="EMBL" id="CM007891">
    <property type="protein sequence ID" value="OTG35369.1"/>
    <property type="molecule type" value="Genomic_DNA"/>
</dbReference>
<dbReference type="Gene3D" id="1.20.120.310">
    <property type="entry name" value="ERV/ALR sulfhydryl oxidase domain"/>
    <property type="match status" value="1"/>
</dbReference>
<accession>A0A251VJB4</accession>
<keyword evidence="7" id="KW-0472">Membrane</keyword>
<comment type="cofactor">
    <cofactor evidence="1 7">
        <name>FAD</name>
        <dbReference type="ChEBI" id="CHEBI:57692"/>
    </cofactor>
</comment>
<dbReference type="InterPro" id="IPR017905">
    <property type="entry name" value="ERV/ALR_sulphydryl_oxidase"/>
</dbReference>
<dbReference type="InParanoid" id="A0A251VJB4"/>
<feature type="transmembrane region" description="Helical" evidence="7">
    <location>
        <begin position="36"/>
        <end position="56"/>
    </location>
</feature>
<keyword evidence="7" id="KW-1133">Transmembrane helix</keyword>
<keyword evidence="2 7" id="KW-0285">Flavoprotein</keyword>
<evidence type="ECO:0000256" key="4">
    <source>
        <dbReference type="ARBA" id="ARBA00022827"/>
    </source>
</evidence>
<keyword evidence="7" id="KW-0812">Transmembrane</keyword>
<evidence type="ECO:0000256" key="5">
    <source>
        <dbReference type="ARBA" id="ARBA00023002"/>
    </source>
</evidence>
<dbReference type="GO" id="GO:0016971">
    <property type="term" value="F:flavin-dependent sulfhydryl oxidase activity"/>
    <property type="evidence" value="ECO:0007669"/>
    <property type="project" value="InterPro"/>
</dbReference>
<feature type="transmembrane region" description="Helical" evidence="7">
    <location>
        <begin position="117"/>
        <end position="139"/>
    </location>
</feature>
<dbReference type="Proteomes" id="UP000215914">
    <property type="component" value="Chromosome 2"/>
</dbReference>
<dbReference type="SUPFAM" id="SSF69000">
    <property type="entry name" value="FAD-dependent thiol oxidase"/>
    <property type="match status" value="1"/>
</dbReference>
<evidence type="ECO:0000256" key="1">
    <source>
        <dbReference type="ARBA" id="ARBA00001974"/>
    </source>
</evidence>
<evidence type="ECO:0000256" key="6">
    <source>
        <dbReference type="ARBA" id="ARBA00023157"/>
    </source>
</evidence>
<protein>
    <recommendedName>
        <fullName evidence="7">Sulfhydryl oxidase</fullName>
        <ecNumber evidence="7">1.8.3.2</ecNumber>
    </recommendedName>
</protein>
<keyword evidence="6" id="KW-1015">Disulfide bond</keyword>
<dbReference type="EC" id="1.8.3.2" evidence="7"/>
<comment type="caution">
    <text evidence="7">Lacks conserved residue(s) required for the propagation of feature annotation.</text>
</comment>
<dbReference type="PROSITE" id="PS51324">
    <property type="entry name" value="ERV_ALR"/>
    <property type="match status" value="1"/>
</dbReference>
<comment type="catalytic activity">
    <reaction evidence="7">
        <text>2 R'C(R)SH + O2 = R'C(R)S-S(R)CR' + H2O2</text>
        <dbReference type="Rhea" id="RHEA:17357"/>
        <dbReference type="ChEBI" id="CHEBI:15379"/>
        <dbReference type="ChEBI" id="CHEBI:16240"/>
        <dbReference type="ChEBI" id="CHEBI:16520"/>
        <dbReference type="ChEBI" id="CHEBI:17412"/>
        <dbReference type="EC" id="1.8.3.2"/>
    </reaction>
</comment>
<keyword evidence="5 7" id="KW-0560">Oxidoreductase</keyword>
<evidence type="ECO:0000256" key="2">
    <source>
        <dbReference type="ARBA" id="ARBA00022630"/>
    </source>
</evidence>
<keyword evidence="10" id="KW-1185">Reference proteome</keyword>
<organism evidence="9 10">
    <name type="scientific">Helianthus annuus</name>
    <name type="common">Common sunflower</name>
    <dbReference type="NCBI Taxonomy" id="4232"/>
    <lineage>
        <taxon>Eukaryota</taxon>
        <taxon>Viridiplantae</taxon>
        <taxon>Streptophyta</taxon>
        <taxon>Embryophyta</taxon>
        <taxon>Tracheophyta</taxon>
        <taxon>Spermatophyta</taxon>
        <taxon>Magnoliopsida</taxon>
        <taxon>eudicotyledons</taxon>
        <taxon>Gunneridae</taxon>
        <taxon>Pentapetalae</taxon>
        <taxon>asterids</taxon>
        <taxon>campanulids</taxon>
        <taxon>Asterales</taxon>
        <taxon>Asteraceae</taxon>
        <taxon>Asteroideae</taxon>
        <taxon>Heliantheae alliance</taxon>
        <taxon>Heliantheae</taxon>
        <taxon>Helianthus</taxon>
    </lineage>
</organism>
<keyword evidence="4 7" id="KW-0274">FAD</keyword>
<reference evidence="10" key="1">
    <citation type="journal article" date="2017" name="Nature">
        <title>The sunflower genome provides insights into oil metabolism, flowering and Asterid evolution.</title>
        <authorList>
            <person name="Badouin H."/>
            <person name="Gouzy J."/>
            <person name="Grassa C.J."/>
            <person name="Murat F."/>
            <person name="Staton S.E."/>
            <person name="Cottret L."/>
            <person name="Lelandais-Briere C."/>
            <person name="Owens G.L."/>
            <person name="Carrere S."/>
            <person name="Mayjonade B."/>
            <person name="Legrand L."/>
            <person name="Gill N."/>
            <person name="Kane N.C."/>
            <person name="Bowers J.E."/>
            <person name="Hubner S."/>
            <person name="Bellec A."/>
            <person name="Berard A."/>
            <person name="Berges H."/>
            <person name="Blanchet N."/>
            <person name="Boniface M.C."/>
            <person name="Brunel D."/>
            <person name="Catrice O."/>
            <person name="Chaidir N."/>
            <person name="Claudel C."/>
            <person name="Donnadieu C."/>
            <person name="Faraut T."/>
            <person name="Fievet G."/>
            <person name="Helmstetter N."/>
            <person name="King M."/>
            <person name="Knapp S.J."/>
            <person name="Lai Z."/>
            <person name="Le Paslier M.C."/>
            <person name="Lippi Y."/>
            <person name="Lorenzon L."/>
            <person name="Mandel J.R."/>
            <person name="Marage G."/>
            <person name="Marchand G."/>
            <person name="Marquand E."/>
            <person name="Bret-Mestries E."/>
            <person name="Morien E."/>
            <person name="Nambeesan S."/>
            <person name="Nguyen T."/>
            <person name="Pegot-Espagnet P."/>
            <person name="Pouilly N."/>
            <person name="Raftis F."/>
            <person name="Sallet E."/>
            <person name="Schiex T."/>
            <person name="Thomas J."/>
            <person name="Vandecasteele C."/>
            <person name="Vares D."/>
            <person name="Vear F."/>
            <person name="Vautrin S."/>
            <person name="Crespi M."/>
            <person name="Mangin B."/>
            <person name="Burke J.M."/>
            <person name="Salse J."/>
            <person name="Munos S."/>
            <person name="Vincourt P."/>
            <person name="Rieseberg L.H."/>
            <person name="Langlade N.B."/>
        </authorList>
    </citation>
    <scope>NUCLEOTIDE SEQUENCE [LARGE SCALE GENOMIC DNA]</scope>
    <source>
        <strain evidence="10">cv. SF193</strain>
    </source>
</reference>
<evidence type="ECO:0000259" key="8">
    <source>
        <dbReference type="PROSITE" id="PS51324"/>
    </source>
</evidence>
<keyword evidence="3" id="KW-0732">Signal</keyword>
<dbReference type="PANTHER" id="PTHR22897">
    <property type="entry name" value="QUIESCIN Q6-RELATED SULFHYDRYL OXIDASE"/>
    <property type="match status" value="1"/>
</dbReference>
<dbReference type="InterPro" id="IPR039798">
    <property type="entry name" value="Sulfhydryl_oxidase"/>
</dbReference>
<sequence length="151" mass="17453">MILENKMVKPESRGTLIKFMQLMVSHHLSRRLEGELLIYLSILMIYIFQKNMVFWINLASMEKKLLGDIGRFVIATRSTNDTRGFSCGLWVLLHSISVRMETGESQMAFTTTCVSDFITLMHEAIAAASCLFGALAWFWRSRQKNRKPRRS</sequence>